<proteinExistence type="predicted"/>
<reference evidence="1 2" key="1">
    <citation type="submission" date="2016-09" db="EMBL/GenBank/DDBJ databases">
        <title>Genome sequence of Eubacterium angustum.</title>
        <authorList>
            <person name="Poehlein A."/>
            <person name="Daniel R."/>
        </authorList>
    </citation>
    <scope>NUCLEOTIDE SEQUENCE [LARGE SCALE GENOMIC DNA]</scope>
    <source>
        <strain evidence="1 2">DSM 1989</strain>
    </source>
</reference>
<dbReference type="EMBL" id="MKIE01000002">
    <property type="protein sequence ID" value="OHW62791.1"/>
    <property type="molecule type" value="Genomic_DNA"/>
</dbReference>
<dbReference type="Proteomes" id="UP000180254">
    <property type="component" value="Unassembled WGS sequence"/>
</dbReference>
<dbReference type="AlphaFoldDB" id="A0A1S1V858"/>
<keyword evidence="2" id="KW-1185">Reference proteome</keyword>
<protein>
    <submittedName>
        <fullName evidence="1">Uncharacterized protein</fullName>
    </submittedName>
</protein>
<gene>
    <name evidence="1" type="ORF">EUAN_05750</name>
</gene>
<comment type="caution">
    <text evidence="1">The sequence shown here is derived from an EMBL/GenBank/DDBJ whole genome shotgun (WGS) entry which is preliminary data.</text>
</comment>
<dbReference type="STRING" id="39480.EUAN_05750"/>
<organism evidence="1 2">
    <name type="scientific">Andreesenia angusta</name>
    <dbReference type="NCBI Taxonomy" id="39480"/>
    <lineage>
        <taxon>Bacteria</taxon>
        <taxon>Bacillati</taxon>
        <taxon>Bacillota</taxon>
        <taxon>Tissierellia</taxon>
        <taxon>Tissierellales</taxon>
        <taxon>Gottschalkiaceae</taxon>
        <taxon>Andreesenia</taxon>
    </lineage>
</organism>
<dbReference type="RefSeq" id="WP_071061497.1">
    <property type="nucleotide sequence ID" value="NZ_MKIE01000002.1"/>
</dbReference>
<evidence type="ECO:0000313" key="2">
    <source>
        <dbReference type="Proteomes" id="UP000180254"/>
    </source>
</evidence>
<evidence type="ECO:0000313" key="1">
    <source>
        <dbReference type="EMBL" id="OHW62791.1"/>
    </source>
</evidence>
<accession>A0A1S1V858</accession>
<name>A0A1S1V858_9FIRM</name>
<sequence length="65" mass="7359">MRLHGFDVLGFRLDEGLEVIGGSTPKDIKIVETFSPKHREENSGEPRILRVLESDKSIELTVGYF</sequence>